<sequence>MYKMENLFYLIFLFAGIVVPGYPSNPRVDSNNRISVTGIRKISTTTHDKWSIVCHFARRGFLIREQSFYKGKLKSDYTYDYRIMDSVVVTSITDMSAPYPKLVKKYEDYFSPSGKCYKRRVYMNGSATVSLYIDNFVYDGDLLISYEEATAWQKENGNVSKVNCYYNKKKQKILETKSFNGTDSVFYSYNEMGQLTDEIRKSDSLSVLSGIVPYADSELNKVQLTYSNFDNKGNWTKSYYATQEGKKMRSKRKIEYW</sequence>
<comment type="caution">
    <text evidence="1">The sequence shown here is derived from an EMBL/GenBank/DDBJ whole genome shotgun (WGS) entry which is preliminary data.</text>
</comment>
<evidence type="ECO:0000313" key="2">
    <source>
        <dbReference type="Proteomes" id="UP000003167"/>
    </source>
</evidence>
<gene>
    <name evidence="1" type="ORF">HMPREF9944_00800</name>
</gene>
<dbReference type="AlphaFoldDB" id="H1HKV6"/>
<dbReference type="HOGENOM" id="CLU_1093534_0_0_10"/>
<name>H1HKV6_9BACT</name>
<dbReference type="Proteomes" id="UP000003167">
    <property type="component" value="Unassembled WGS sequence"/>
</dbReference>
<proteinExistence type="predicted"/>
<dbReference type="PATRIC" id="fig|999422.3.peg.821"/>
<dbReference type="EMBL" id="AGEK01000016">
    <property type="protein sequence ID" value="EHO73207.1"/>
    <property type="molecule type" value="Genomic_DNA"/>
</dbReference>
<protein>
    <recommendedName>
        <fullName evidence="3">YD repeat (Two copies)</fullName>
    </recommendedName>
</protein>
<accession>H1HKV6</accession>
<keyword evidence="2" id="KW-1185">Reference proteome</keyword>
<dbReference type="STRING" id="999422.HMPREF9944_00800"/>
<organism evidence="1 2">
    <name type="scientific">Segatella maculosa OT 289</name>
    <dbReference type="NCBI Taxonomy" id="999422"/>
    <lineage>
        <taxon>Bacteria</taxon>
        <taxon>Pseudomonadati</taxon>
        <taxon>Bacteroidota</taxon>
        <taxon>Bacteroidia</taxon>
        <taxon>Bacteroidales</taxon>
        <taxon>Prevotellaceae</taxon>
        <taxon>Segatella</taxon>
    </lineage>
</organism>
<evidence type="ECO:0008006" key="3">
    <source>
        <dbReference type="Google" id="ProtNLM"/>
    </source>
</evidence>
<dbReference type="OrthoDB" id="1078567at2"/>
<evidence type="ECO:0000313" key="1">
    <source>
        <dbReference type="EMBL" id="EHO73207.1"/>
    </source>
</evidence>
<reference evidence="1 2" key="1">
    <citation type="submission" date="2011-12" db="EMBL/GenBank/DDBJ databases">
        <title>The Genome Sequence of Prevotella maculosa OT 289.</title>
        <authorList>
            <consortium name="The Broad Institute Genome Sequencing Platform"/>
            <person name="Earl A."/>
            <person name="Ward D."/>
            <person name="Feldgarden M."/>
            <person name="Gevers D."/>
            <person name="Izard J."/>
            <person name="Blanton J.M."/>
            <person name="Mathney J."/>
            <person name="Tanner A.C."/>
            <person name="Dewhirst F.E."/>
            <person name="Young S.K."/>
            <person name="Zeng Q."/>
            <person name="Gargeya S."/>
            <person name="Fitzgerald M."/>
            <person name="Haas B."/>
            <person name="Abouelleil A."/>
            <person name="Alvarado L."/>
            <person name="Arachchi H.M."/>
            <person name="Berlin A."/>
            <person name="Chapman S.B."/>
            <person name="Gearin G."/>
            <person name="Goldberg J."/>
            <person name="Griggs A."/>
            <person name="Gujja S."/>
            <person name="Hansen M."/>
            <person name="Heiman D."/>
            <person name="Howarth C."/>
            <person name="Larimer J."/>
            <person name="Lui A."/>
            <person name="MacDonald P.J.P."/>
            <person name="McCowen C."/>
            <person name="Montmayeur A."/>
            <person name="Murphy C."/>
            <person name="Neiman D."/>
            <person name="Pearson M."/>
            <person name="Priest M."/>
            <person name="Roberts A."/>
            <person name="Saif S."/>
            <person name="Shea T."/>
            <person name="Sisk P."/>
            <person name="Stolte C."/>
            <person name="Sykes S."/>
            <person name="Wortman J."/>
            <person name="Nusbaum C."/>
            <person name="Birren B."/>
        </authorList>
    </citation>
    <scope>NUCLEOTIDE SEQUENCE [LARGE SCALE GENOMIC DNA]</scope>
    <source>
        <strain evidence="1 2">OT 289</strain>
    </source>
</reference>